<reference evidence="2 3" key="1">
    <citation type="submission" date="2018-11" db="EMBL/GenBank/DDBJ databases">
        <title>Novel Erysipelotrichaceae bacterium isolated from small intestine of a swine.</title>
        <authorList>
            <person name="Kim J.S."/>
            <person name="Choe H."/>
            <person name="Lee Y.R."/>
            <person name="Kim K.M."/>
            <person name="Park D.S."/>
        </authorList>
    </citation>
    <scope>NUCLEOTIDE SEQUENCE [LARGE SCALE GENOMIC DNA]</scope>
    <source>
        <strain evidence="2 3">SG0102</strain>
    </source>
</reference>
<organism evidence="2 3">
    <name type="scientific">Intestinibaculum porci</name>
    <dbReference type="NCBI Taxonomy" id="2487118"/>
    <lineage>
        <taxon>Bacteria</taxon>
        <taxon>Bacillati</taxon>
        <taxon>Bacillota</taxon>
        <taxon>Erysipelotrichia</taxon>
        <taxon>Erysipelotrichales</taxon>
        <taxon>Erysipelotrichaceae</taxon>
        <taxon>Intestinibaculum</taxon>
    </lineage>
</organism>
<sequence>MSGIKNKQLDILKAYEDSLKDPHRYDLLKLIAAPLSILLVIAITCGALFFVTSNTQKQISDINTKIGTTKAAIEATDQQSYSELKTMQEAVSAMNEINRKISNYVSMSSTKLNKIVGFCDDNGIDITSLSFTQPTETSSTSTLTLQGSAEDPDDITMFVSDLRSSKLYKNINYAGYTQSQNTVDATSNTDTTSNTVSSNKSTAANVTTQTETVYTFTVTMVLK</sequence>
<accession>A0A3G9JEE7</accession>
<proteinExistence type="predicted"/>
<dbReference type="Proteomes" id="UP000268059">
    <property type="component" value="Chromosome"/>
</dbReference>
<evidence type="ECO:0000256" key="1">
    <source>
        <dbReference type="SAM" id="Phobius"/>
    </source>
</evidence>
<evidence type="ECO:0000313" key="3">
    <source>
        <dbReference type="Proteomes" id="UP000268059"/>
    </source>
</evidence>
<dbReference type="KEGG" id="ebm:SG0102_16590"/>
<keyword evidence="1" id="KW-1133">Transmembrane helix</keyword>
<feature type="transmembrane region" description="Helical" evidence="1">
    <location>
        <begin position="30"/>
        <end position="51"/>
    </location>
</feature>
<dbReference type="AlphaFoldDB" id="A0A3G9JEE7"/>
<dbReference type="EMBL" id="AP019309">
    <property type="protein sequence ID" value="BBH26725.1"/>
    <property type="molecule type" value="Genomic_DNA"/>
</dbReference>
<evidence type="ECO:0000313" key="2">
    <source>
        <dbReference type="EMBL" id="BBH26725.1"/>
    </source>
</evidence>
<keyword evidence="1" id="KW-0472">Membrane</keyword>
<dbReference type="RefSeq" id="WP_125119556.1">
    <property type="nucleotide sequence ID" value="NZ_AP019309.1"/>
</dbReference>
<dbReference type="InParanoid" id="A0A3G9JEE7"/>
<protein>
    <submittedName>
        <fullName evidence="2">Uncharacterized protein</fullName>
    </submittedName>
</protein>
<keyword evidence="1" id="KW-0812">Transmembrane</keyword>
<name>A0A3G9JEE7_9FIRM</name>
<gene>
    <name evidence="2" type="ORF">SG0102_16590</name>
</gene>
<keyword evidence="3" id="KW-1185">Reference proteome</keyword>